<feature type="region of interest" description="Disordered" evidence="1">
    <location>
        <begin position="23"/>
        <end position="171"/>
    </location>
</feature>
<name>A0A0D3JMA8_EMIH1</name>
<feature type="compositionally biased region" description="Low complexity" evidence="1">
    <location>
        <begin position="27"/>
        <end position="39"/>
    </location>
</feature>
<dbReference type="EnsemblProtists" id="EOD24643">
    <property type="protein sequence ID" value="EOD24643"/>
    <property type="gene ID" value="EMIHUDRAFT_435422"/>
</dbReference>
<dbReference type="Proteomes" id="UP000013827">
    <property type="component" value="Unassembled WGS sequence"/>
</dbReference>
<reference evidence="3" key="1">
    <citation type="journal article" date="2013" name="Nature">
        <title>Pan genome of the phytoplankton Emiliania underpins its global distribution.</title>
        <authorList>
            <person name="Read B.A."/>
            <person name="Kegel J."/>
            <person name="Klute M.J."/>
            <person name="Kuo A."/>
            <person name="Lefebvre S.C."/>
            <person name="Maumus F."/>
            <person name="Mayer C."/>
            <person name="Miller J."/>
            <person name="Monier A."/>
            <person name="Salamov A."/>
            <person name="Young J."/>
            <person name="Aguilar M."/>
            <person name="Claverie J.M."/>
            <person name="Frickenhaus S."/>
            <person name="Gonzalez K."/>
            <person name="Herman E.K."/>
            <person name="Lin Y.C."/>
            <person name="Napier J."/>
            <person name="Ogata H."/>
            <person name="Sarno A.F."/>
            <person name="Shmutz J."/>
            <person name="Schroeder D."/>
            <person name="de Vargas C."/>
            <person name="Verret F."/>
            <person name="von Dassow P."/>
            <person name="Valentin K."/>
            <person name="Van de Peer Y."/>
            <person name="Wheeler G."/>
            <person name="Dacks J.B."/>
            <person name="Delwiche C.F."/>
            <person name="Dyhrman S.T."/>
            <person name="Glockner G."/>
            <person name="John U."/>
            <person name="Richards T."/>
            <person name="Worden A.Z."/>
            <person name="Zhang X."/>
            <person name="Grigoriev I.V."/>
            <person name="Allen A.E."/>
            <person name="Bidle K."/>
            <person name="Borodovsky M."/>
            <person name="Bowler C."/>
            <person name="Brownlee C."/>
            <person name="Cock J.M."/>
            <person name="Elias M."/>
            <person name="Gladyshev V.N."/>
            <person name="Groth M."/>
            <person name="Guda C."/>
            <person name="Hadaegh A."/>
            <person name="Iglesias-Rodriguez M.D."/>
            <person name="Jenkins J."/>
            <person name="Jones B.M."/>
            <person name="Lawson T."/>
            <person name="Leese F."/>
            <person name="Lindquist E."/>
            <person name="Lobanov A."/>
            <person name="Lomsadze A."/>
            <person name="Malik S.B."/>
            <person name="Marsh M.E."/>
            <person name="Mackinder L."/>
            <person name="Mock T."/>
            <person name="Mueller-Roeber B."/>
            <person name="Pagarete A."/>
            <person name="Parker M."/>
            <person name="Probert I."/>
            <person name="Quesneville H."/>
            <person name="Raines C."/>
            <person name="Rensing S.A."/>
            <person name="Riano-Pachon D.M."/>
            <person name="Richier S."/>
            <person name="Rokitta S."/>
            <person name="Shiraiwa Y."/>
            <person name="Soanes D.M."/>
            <person name="van der Giezen M."/>
            <person name="Wahlund T.M."/>
            <person name="Williams B."/>
            <person name="Wilson W."/>
            <person name="Wolfe G."/>
            <person name="Wurch L.L."/>
        </authorList>
    </citation>
    <scope>NUCLEOTIDE SEQUENCE</scope>
</reference>
<dbReference type="HOGENOM" id="CLU_1566995_0_0_1"/>
<evidence type="ECO:0000256" key="1">
    <source>
        <dbReference type="SAM" id="MobiDB-lite"/>
    </source>
</evidence>
<proteinExistence type="predicted"/>
<accession>A0A0D3JMA8</accession>
<dbReference type="GeneID" id="17270190"/>
<dbReference type="KEGG" id="ehx:EMIHUDRAFT_435422"/>
<evidence type="ECO:0000313" key="3">
    <source>
        <dbReference type="Proteomes" id="UP000013827"/>
    </source>
</evidence>
<evidence type="ECO:0000313" key="2">
    <source>
        <dbReference type="EnsemblProtists" id="EOD24643"/>
    </source>
</evidence>
<sequence length="171" mass="18073">RGGTRPRGVRGGNGGLGFCIHGRGRRIGPFGRRIGPFGRSADCRCGAQGRGRRPTGGAPGAPRWRGRSRNDGSSPSAKRGGGRDGERWAWRSTADTTCCGSPRSRRRRGGAAALGRDGEAGRARCRRDRHACRDPGFAEEGSCGCGRVRRLPGRRASPLVTGSSETETESS</sequence>
<dbReference type="PaxDb" id="2903-EOD24643"/>
<organism evidence="2 3">
    <name type="scientific">Emiliania huxleyi (strain CCMP1516)</name>
    <dbReference type="NCBI Taxonomy" id="280463"/>
    <lineage>
        <taxon>Eukaryota</taxon>
        <taxon>Haptista</taxon>
        <taxon>Haptophyta</taxon>
        <taxon>Prymnesiophyceae</taxon>
        <taxon>Isochrysidales</taxon>
        <taxon>Noelaerhabdaceae</taxon>
        <taxon>Emiliania</taxon>
    </lineage>
</organism>
<keyword evidence="3" id="KW-1185">Reference proteome</keyword>
<reference evidence="2" key="2">
    <citation type="submission" date="2024-10" db="UniProtKB">
        <authorList>
            <consortium name="EnsemblProtists"/>
        </authorList>
    </citation>
    <scope>IDENTIFICATION</scope>
</reference>
<protein>
    <submittedName>
        <fullName evidence="2">Uncharacterized protein</fullName>
    </submittedName>
</protein>
<dbReference type="RefSeq" id="XP_005777072.1">
    <property type="nucleotide sequence ID" value="XM_005777015.1"/>
</dbReference>
<dbReference type="AlphaFoldDB" id="A0A0D3JMA8"/>